<dbReference type="RefSeq" id="WP_307473003.1">
    <property type="nucleotide sequence ID" value="NZ_JAUSUB010000004.1"/>
</dbReference>
<sequence length="57" mass="6759">MGKLITALMFVLGGFFIYQYRYRLVSVFLNRNLFVSSVMGCPFLRDRMLQMVFPRTN</sequence>
<accession>A0ABU0ADX6</accession>
<name>A0ABU0ADX6_9BACI</name>
<reference evidence="1 2" key="1">
    <citation type="submission" date="2023-07" db="EMBL/GenBank/DDBJ databases">
        <title>Genomic Encyclopedia of Type Strains, Phase IV (KMG-IV): sequencing the most valuable type-strain genomes for metagenomic binning, comparative biology and taxonomic classification.</title>
        <authorList>
            <person name="Goeker M."/>
        </authorList>
    </citation>
    <scope>NUCLEOTIDE SEQUENCE [LARGE SCALE GENOMIC DNA]</scope>
    <source>
        <strain evidence="1 2">DSM 23494</strain>
    </source>
</reference>
<keyword evidence="2" id="KW-1185">Reference proteome</keyword>
<evidence type="ECO:0000313" key="1">
    <source>
        <dbReference type="EMBL" id="MDQ0269442.1"/>
    </source>
</evidence>
<dbReference type="Proteomes" id="UP001238088">
    <property type="component" value="Unassembled WGS sequence"/>
</dbReference>
<comment type="caution">
    <text evidence="1">The sequence shown here is derived from an EMBL/GenBank/DDBJ whole genome shotgun (WGS) entry which is preliminary data.</text>
</comment>
<dbReference type="EMBL" id="JAUSUB010000004">
    <property type="protein sequence ID" value="MDQ0269442.1"/>
    <property type="molecule type" value="Genomic_DNA"/>
</dbReference>
<gene>
    <name evidence="1" type="ORF">J2S17_001313</name>
</gene>
<proteinExistence type="predicted"/>
<protein>
    <submittedName>
        <fullName evidence="1">Uncharacterized protein</fullName>
    </submittedName>
</protein>
<evidence type="ECO:0000313" key="2">
    <source>
        <dbReference type="Proteomes" id="UP001238088"/>
    </source>
</evidence>
<organism evidence="1 2">
    <name type="scientific">Cytobacillus purgationiresistens</name>
    <dbReference type="NCBI Taxonomy" id="863449"/>
    <lineage>
        <taxon>Bacteria</taxon>
        <taxon>Bacillati</taxon>
        <taxon>Bacillota</taxon>
        <taxon>Bacilli</taxon>
        <taxon>Bacillales</taxon>
        <taxon>Bacillaceae</taxon>
        <taxon>Cytobacillus</taxon>
    </lineage>
</organism>